<feature type="compositionally biased region" description="Basic and acidic residues" evidence="1">
    <location>
        <begin position="237"/>
        <end position="246"/>
    </location>
</feature>
<evidence type="ECO:0000256" key="1">
    <source>
        <dbReference type="SAM" id="MobiDB-lite"/>
    </source>
</evidence>
<dbReference type="EMBL" id="MU006134">
    <property type="protein sequence ID" value="KAF2834127.1"/>
    <property type="molecule type" value="Genomic_DNA"/>
</dbReference>
<evidence type="ECO:0000313" key="2">
    <source>
        <dbReference type="EMBL" id="KAF2834127.1"/>
    </source>
</evidence>
<accession>A0A9P4S2J4</accession>
<dbReference type="Proteomes" id="UP000799429">
    <property type="component" value="Unassembled WGS sequence"/>
</dbReference>
<feature type="compositionally biased region" description="Low complexity" evidence="1">
    <location>
        <begin position="278"/>
        <end position="291"/>
    </location>
</feature>
<feature type="region of interest" description="Disordered" evidence="1">
    <location>
        <begin position="237"/>
        <end position="330"/>
    </location>
</feature>
<gene>
    <name evidence="2" type="ORF">M501DRAFT_1021060</name>
</gene>
<organism evidence="2 3">
    <name type="scientific">Patellaria atrata CBS 101060</name>
    <dbReference type="NCBI Taxonomy" id="1346257"/>
    <lineage>
        <taxon>Eukaryota</taxon>
        <taxon>Fungi</taxon>
        <taxon>Dikarya</taxon>
        <taxon>Ascomycota</taxon>
        <taxon>Pezizomycotina</taxon>
        <taxon>Dothideomycetes</taxon>
        <taxon>Dothideomycetes incertae sedis</taxon>
        <taxon>Patellariales</taxon>
        <taxon>Patellariaceae</taxon>
        <taxon>Patellaria</taxon>
    </lineage>
</organism>
<comment type="caution">
    <text evidence="2">The sequence shown here is derived from an EMBL/GenBank/DDBJ whole genome shotgun (WGS) entry which is preliminary data.</text>
</comment>
<dbReference type="OrthoDB" id="4767430at2759"/>
<protein>
    <submittedName>
        <fullName evidence="2">Uncharacterized protein</fullName>
    </submittedName>
</protein>
<dbReference type="AlphaFoldDB" id="A0A9P4S2J4"/>
<sequence length="371" mass="41015">MSSEEPEWIFPPAGNASMPIEHIDITSLIGPVYPGDSIELDWLPRGEASFTLNCGRAEKRQSGSPPLSFTFGEDTAENDSAICQFSFDDGAFHPSDRKTLTFEFNRQRNTDKMRIWNTVHLRILYPDIVTWIYPPCGIASDFFPNSAIGPVSLNEMIILEWEPAEEPERLAKMFAAQVGGRSLNPGDGVKSPFEWRFIDQYDSSMTVIYHLSISATRTGNTASFYYSSQTAEDIHSWKRQEAEDTRTSQSKSIVSTTSPPTTSAFSSTTISLEGLLRSSTTSTSSPAQTTSRPHHDSSKAWIAGASAKKRRNVVQSDQGYQKPEVSGEPMQNERYEMPAHMEPAELEAHGISDIVSVSAIKMVPAASKQLG</sequence>
<keyword evidence="3" id="KW-1185">Reference proteome</keyword>
<proteinExistence type="predicted"/>
<evidence type="ECO:0000313" key="3">
    <source>
        <dbReference type="Proteomes" id="UP000799429"/>
    </source>
</evidence>
<feature type="compositionally biased region" description="Low complexity" evidence="1">
    <location>
        <begin position="250"/>
        <end position="271"/>
    </location>
</feature>
<name>A0A9P4S2J4_9PEZI</name>
<reference evidence="2" key="1">
    <citation type="journal article" date="2020" name="Stud. Mycol.">
        <title>101 Dothideomycetes genomes: a test case for predicting lifestyles and emergence of pathogens.</title>
        <authorList>
            <person name="Haridas S."/>
            <person name="Albert R."/>
            <person name="Binder M."/>
            <person name="Bloem J."/>
            <person name="Labutti K."/>
            <person name="Salamov A."/>
            <person name="Andreopoulos B."/>
            <person name="Baker S."/>
            <person name="Barry K."/>
            <person name="Bills G."/>
            <person name="Bluhm B."/>
            <person name="Cannon C."/>
            <person name="Castanera R."/>
            <person name="Culley D."/>
            <person name="Daum C."/>
            <person name="Ezra D."/>
            <person name="Gonzalez J."/>
            <person name="Henrissat B."/>
            <person name="Kuo A."/>
            <person name="Liang C."/>
            <person name="Lipzen A."/>
            <person name="Lutzoni F."/>
            <person name="Magnuson J."/>
            <person name="Mondo S."/>
            <person name="Nolan M."/>
            <person name="Ohm R."/>
            <person name="Pangilinan J."/>
            <person name="Park H.-J."/>
            <person name="Ramirez L."/>
            <person name="Alfaro M."/>
            <person name="Sun H."/>
            <person name="Tritt A."/>
            <person name="Yoshinaga Y."/>
            <person name="Zwiers L.-H."/>
            <person name="Turgeon B."/>
            <person name="Goodwin S."/>
            <person name="Spatafora J."/>
            <person name="Crous P."/>
            <person name="Grigoriev I."/>
        </authorList>
    </citation>
    <scope>NUCLEOTIDE SEQUENCE</scope>
    <source>
        <strain evidence="2">CBS 101060</strain>
    </source>
</reference>